<dbReference type="InterPro" id="IPR045087">
    <property type="entry name" value="Cu-oxidase_fam"/>
</dbReference>
<dbReference type="PANTHER" id="PTHR11709:SF9">
    <property type="entry name" value="LACCASE-7"/>
    <property type="match status" value="1"/>
</dbReference>
<protein>
    <recommendedName>
        <fullName evidence="1">Plastocyanin-like domain-containing protein</fullName>
    </recommendedName>
</protein>
<comment type="caution">
    <text evidence="2">The sequence shown here is derived from an EMBL/GenBank/DDBJ whole genome shotgun (WGS) entry which is preliminary data.</text>
</comment>
<evidence type="ECO:0000259" key="1">
    <source>
        <dbReference type="Pfam" id="PF00394"/>
    </source>
</evidence>
<keyword evidence="3" id="KW-1185">Reference proteome</keyword>
<dbReference type="SUPFAM" id="SSF49503">
    <property type="entry name" value="Cupredoxins"/>
    <property type="match status" value="1"/>
</dbReference>
<dbReference type="InterPro" id="IPR001117">
    <property type="entry name" value="Cu-oxidase_2nd"/>
</dbReference>
<reference evidence="2 3" key="1">
    <citation type="submission" date="2024-01" db="EMBL/GenBank/DDBJ databases">
        <title>The complete chloroplast genome sequence of Lithospermum erythrorhizon: insights into the phylogenetic relationship among Boraginaceae species and the maternal lineages of purple gromwells.</title>
        <authorList>
            <person name="Okada T."/>
            <person name="Watanabe K."/>
        </authorList>
    </citation>
    <scope>NUCLEOTIDE SEQUENCE [LARGE SCALE GENOMIC DNA]</scope>
</reference>
<sequence length="86" mass="9571">MTVVSIDACYTNPYTIDTITIAPGQTMDVLLKADQPLGSYYMAASVYQGSDFVTLDDTTPCFAYSNYTSCQDFSLQGNDRNRRRMA</sequence>
<dbReference type="EMBL" id="BAABME010013932">
    <property type="protein sequence ID" value="GAA0186676.1"/>
    <property type="molecule type" value="Genomic_DNA"/>
</dbReference>
<dbReference type="Pfam" id="PF00394">
    <property type="entry name" value="Cu-oxidase"/>
    <property type="match status" value="1"/>
</dbReference>
<evidence type="ECO:0000313" key="2">
    <source>
        <dbReference type="EMBL" id="GAA0186676.1"/>
    </source>
</evidence>
<evidence type="ECO:0000313" key="3">
    <source>
        <dbReference type="Proteomes" id="UP001454036"/>
    </source>
</evidence>
<dbReference type="GO" id="GO:0016491">
    <property type="term" value="F:oxidoreductase activity"/>
    <property type="evidence" value="ECO:0007669"/>
    <property type="project" value="TreeGrafter"/>
</dbReference>
<dbReference type="Proteomes" id="UP001454036">
    <property type="component" value="Unassembled WGS sequence"/>
</dbReference>
<dbReference type="InterPro" id="IPR008972">
    <property type="entry name" value="Cupredoxin"/>
</dbReference>
<name>A0AAV3S2X8_LITER</name>
<gene>
    <name evidence="2" type="ORF">LIER_33964</name>
</gene>
<dbReference type="Gene3D" id="2.60.40.420">
    <property type="entry name" value="Cupredoxins - blue copper proteins"/>
    <property type="match status" value="1"/>
</dbReference>
<feature type="domain" description="Plastocyanin-like" evidence="1">
    <location>
        <begin position="1"/>
        <end position="54"/>
    </location>
</feature>
<organism evidence="2 3">
    <name type="scientific">Lithospermum erythrorhizon</name>
    <name type="common">Purple gromwell</name>
    <name type="synonym">Lithospermum officinale var. erythrorhizon</name>
    <dbReference type="NCBI Taxonomy" id="34254"/>
    <lineage>
        <taxon>Eukaryota</taxon>
        <taxon>Viridiplantae</taxon>
        <taxon>Streptophyta</taxon>
        <taxon>Embryophyta</taxon>
        <taxon>Tracheophyta</taxon>
        <taxon>Spermatophyta</taxon>
        <taxon>Magnoliopsida</taxon>
        <taxon>eudicotyledons</taxon>
        <taxon>Gunneridae</taxon>
        <taxon>Pentapetalae</taxon>
        <taxon>asterids</taxon>
        <taxon>lamiids</taxon>
        <taxon>Boraginales</taxon>
        <taxon>Boraginaceae</taxon>
        <taxon>Boraginoideae</taxon>
        <taxon>Lithospermeae</taxon>
        <taxon>Lithospermum</taxon>
    </lineage>
</organism>
<dbReference type="PANTHER" id="PTHR11709">
    <property type="entry name" value="MULTI-COPPER OXIDASE"/>
    <property type="match status" value="1"/>
</dbReference>
<accession>A0AAV3S2X8</accession>
<dbReference type="AlphaFoldDB" id="A0AAV3S2X8"/>
<proteinExistence type="predicted"/>